<name>A0A1T5HUH1_9BACT</name>
<evidence type="ECO:0000256" key="1">
    <source>
        <dbReference type="SAM" id="Coils"/>
    </source>
</evidence>
<dbReference type="RefSeq" id="WP_079559154.1">
    <property type="nucleotide sequence ID" value="NZ_CP021904.1"/>
</dbReference>
<dbReference type="OrthoDB" id="5140926at2"/>
<keyword evidence="1" id="KW-0175">Coiled coil</keyword>
<feature type="domain" description="DUF2326" evidence="2">
    <location>
        <begin position="443"/>
        <end position="564"/>
    </location>
</feature>
<dbReference type="KEGG" id="asx:CDL62_15250"/>
<dbReference type="AlphaFoldDB" id="A0A1T5HUH1"/>
<dbReference type="SUPFAM" id="SSF52540">
    <property type="entry name" value="P-loop containing nucleoside triphosphate hydrolases"/>
    <property type="match status" value="1"/>
</dbReference>
<gene>
    <name evidence="3" type="ORF">SAMN03080601_03505</name>
</gene>
<keyword evidence="4" id="KW-1185">Reference proteome</keyword>
<sequence>MFLKSLKIENSLGLIREIEFHRGLNLIVDETIEKDKRTTGNNVGKTTVLRLVDFCLGSSGKNIYQDSEFKEQENSTIKDFLINTEVIVVLTLVDDLDFPSDIITIKKNFLKYGKKIQEINGEAIINEKEFDLKLKELIFNTSVEKPTFKQIVSKNIRDEKNKLANIVKVLNPYTKIEEYEALFLFWLGINTDTHNQKELLGKEKTREESFQKRLKKEGELSLIEQQLELVNSKIEELQKIKANFNFNEKFEAQLVELNHLKLNLSKLSTELSRLNMRRELILESKVELENERTNIDVNQIESLYSKASKLIPNLQVSFEETVKFHNDLLDEKIKYIEYELPALTEKLKSISKDISSFRRRERELSEFVSASDYSDDYDKILIELNSFFEKKGNLEERKKFWITSNEKLYRINEELETINSEINSKDSIIQKRITLFNKFFTKISSQLYGEEYLLSTQKNEKGYDLIVTNIEGNPSTGKKKGQIAAFDFAYVLFAEEIELKFIHFIMHDQLENMHDNQLSTILVDLANSINCQFILPIVRDKIPSDIDIEKFIILRLSENIKLFKK</sequence>
<dbReference type="Proteomes" id="UP000191055">
    <property type="component" value="Unassembled WGS sequence"/>
</dbReference>
<evidence type="ECO:0000313" key="3">
    <source>
        <dbReference type="EMBL" id="SKC24211.1"/>
    </source>
</evidence>
<organism evidence="3 4">
    <name type="scientific">Alkalitalea saponilacus</name>
    <dbReference type="NCBI Taxonomy" id="889453"/>
    <lineage>
        <taxon>Bacteria</taxon>
        <taxon>Pseudomonadati</taxon>
        <taxon>Bacteroidota</taxon>
        <taxon>Bacteroidia</taxon>
        <taxon>Marinilabiliales</taxon>
        <taxon>Marinilabiliaceae</taxon>
        <taxon>Alkalitalea</taxon>
    </lineage>
</organism>
<feature type="coiled-coil region" evidence="1">
    <location>
        <begin position="220"/>
        <end position="291"/>
    </location>
</feature>
<accession>A0A1T5HUH1</accession>
<dbReference type="InterPro" id="IPR027417">
    <property type="entry name" value="P-loop_NTPase"/>
</dbReference>
<dbReference type="Pfam" id="PF10088">
    <property type="entry name" value="DUF2326"/>
    <property type="match status" value="1"/>
</dbReference>
<proteinExistence type="predicted"/>
<reference evidence="3 4" key="1">
    <citation type="submission" date="2017-02" db="EMBL/GenBank/DDBJ databases">
        <authorList>
            <person name="Peterson S.W."/>
        </authorList>
    </citation>
    <scope>NUCLEOTIDE SEQUENCE [LARGE SCALE GENOMIC DNA]</scope>
    <source>
        <strain evidence="3 4">DSM 24412</strain>
    </source>
</reference>
<protein>
    <submittedName>
        <fullName evidence="3">Uncharacterized protein YydD, contains DUF2326 domain</fullName>
    </submittedName>
</protein>
<evidence type="ECO:0000259" key="2">
    <source>
        <dbReference type="Pfam" id="PF10088"/>
    </source>
</evidence>
<dbReference type="STRING" id="889453.SAMN03080601_03505"/>
<dbReference type="Gene3D" id="3.40.50.300">
    <property type="entry name" value="P-loop containing nucleotide triphosphate hydrolases"/>
    <property type="match status" value="1"/>
</dbReference>
<dbReference type="InterPro" id="IPR018760">
    <property type="entry name" value="DUF2326"/>
</dbReference>
<dbReference type="EMBL" id="FUYV01000043">
    <property type="protein sequence ID" value="SKC24211.1"/>
    <property type="molecule type" value="Genomic_DNA"/>
</dbReference>
<evidence type="ECO:0000313" key="4">
    <source>
        <dbReference type="Proteomes" id="UP000191055"/>
    </source>
</evidence>